<evidence type="ECO:0000313" key="3">
    <source>
        <dbReference type="EMBL" id="VFK63143.1"/>
    </source>
</evidence>
<name>A0A450ZGI4_9GAMM</name>
<dbReference type="AlphaFoldDB" id="A0A450ZGI4"/>
<accession>A0A450ZGI4</accession>
<proteinExistence type="predicted"/>
<reference evidence="1" key="1">
    <citation type="submission" date="2019-02" db="EMBL/GenBank/DDBJ databases">
        <authorList>
            <person name="Gruber-Vodicka R. H."/>
            <person name="Seah K. B. B."/>
        </authorList>
    </citation>
    <scope>NUCLEOTIDE SEQUENCE</scope>
    <source>
        <strain evidence="3">BECK_BY1</strain>
        <strain evidence="2">BECK_BY2</strain>
        <strain evidence="1">BECK_BY3</strain>
    </source>
</reference>
<dbReference type="EMBL" id="CAADFV010000017">
    <property type="protein sequence ID" value="VFK53488.1"/>
    <property type="molecule type" value="Genomic_DNA"/>
</dbReference>
<sequence>MTMNIHEYLCSCRELSKLCTQNGWIDNETLKVDVLEKDEKSVIAAVMFEEIIVEAAGCIGGKIPCQGRVRIFLHDDGSAQRMEIL</sequence>
<evidence type="ECO:0000313" key="1">
    <source>
        <dbReference type="EMBL" id="VFK52923.1"/>
    </source>
</evidence>
<dbReference type="EMBL" id="CAADFX010000199">
    <property type="protein sequence ID" value="VFK63143.1"/>
    <property type="molecule type" value="Genomic_DNA"/>
</dbReference>
<protein>
    <submittedName>
        <fullName evidence="1">Uncharacterized protein</fullName>
    </submittedName>
</protein>
<gene>
    <name evidence="3" type="ORF">BECKTUN1418D_GA0071000_11992</name>
    <name evidence="2" type="ORF">BECKTUN1418E_GA0071001_10174</name>
    <name evidence="1" type="ORF">BECKTUN1418F_GA0071002_10153</name>
</gene>
<evidence type="ECO:0000313" key="2">
    <source>
        <dbReference type="EMBL" id="VFK53488.1"/>
    </source>
</evidence>
<organism evidence="1">
    <name type="scientific">Candidatus Kentrum sp. TUN</name>
    <dbReference type="NCBI Taxonomy" id="2126343"/>
    <lineage>
        <taxon>Bacteria</taxon>
        <taxon>Pseudomonadati</taxon>
        <taxon>Pseudomonadota</taxon>
        <taxon>Gammaproteobacteria</taxon>
        <taxon>Candidatus Kentrum</taxon>
    </lineage>
</organism>
<dbReference type="EMBL" id="CAADFY010000015">
    <property type="protein sequence ID" value="VFK52923.1"/>
    <property type="molecule type" value="Genomic_DNA"/>
</dbReference>